<sequence length="138" mass="14981">MPKATIIPCLRYADAPAAIDFLCDAFGFERRAVYADDSDPSLIHHAQLVFGEAMIMLATAQESDWTRASGMKTVAQAGANTQAPYIVFSDVDGHCARARAAGAEIIMEPEDQDYGGRVYGARDPEGNVWSFGSYDPWA</sequence>
<dbReference type="RefSeq" id="WP_118864021.1">
    <property type="nucleotide sequence ID" value="NZ_QWLV01000003.1"/>
</dbReference>
<dbReference type="Proteomes" id="UP000266693">
    <property type="component" value="Unassembled WGS sequence"/>
</dbReference>
<dbReference type="InterPro" id="IPR037523">
    <property type="entry name" value="VOC_core"/>
</dbReference>
<dbReference type="Gene3D" id="3.30.720.120">
    <property type="match status" value="1"/>
</dbReference>
<dbReference type="Gene3D" id="3.30.720.110">
    <property type="match status" value="1"/>
</dbReference>
<dbReference type="Pfam" id="PF00903">
    <property type="entry name" value="Glyoxalase"/>
    <property type="match status" value="1"/>
</dbReference>
<feature type="domain" description="VOC" evidence="1">
    <location>
        <begin position="3"/>
        <end position="134"/>
    </location>
</feature>
<keyword evidence="3" id="KW-1185">Reference proteome</keyword>
<organism evidence="2 3">
    <name type="scientific">Sphingomonas gilva</name>
    <dbReference type="NCBI Taxonomy" id="2305907"/>
    <lineage>
        <taxon>Bacteria</taxon>
        <taxon>Pseudomonadati</taxon>
        <taxon>Pseudomonadota</taxon>
        <taxon>Alphaproteobacteria</taxon>
        <taxon>Sphingomonadales</taxon>
        <taxon>Sphingomonadaceae</taxon>
        <taxon>Sphingomonas</taxon>
    </lineage>
</organism>
<dbReference type="SUPFAM" id="SSF54593">
    <property type="entry name" value="Glyoxalase/Bleomycin resistance protein/Dihydroxybiphenyl dioxygenase"/>
    <property type="match status" value="1"/>
</dbReference>
<dbReference type="PANTHER" id="PTHR34109">
    <property type="entry name" value="BNAUNNG04460D PROTEIN-RELATED"/>
    <property type="match status" value="1"/>
</dbReference>
<gene>
    <name evidence="2" type="ORF">D1610_10050</name>
</gene>
<comment type="caution">
    <text evidence="2">The sequence shown here is derived from an EMBL/GenBank/DDBJ whole genome shotgun (WGS) entry which is preliminary data.</text>
</comment>
<dbReference type="InterPro" id="IPR004360">
    <property type="entry name" value="Glyas_Fos-R_dOase_dom"/>
</dbReference>
<dbReference type="OrthoDB" id="9806868at2"/>
<dbReference type="AlphaFoldDB" id="A0A396RPK4"/>
<reference evidence="2 3" key="1">
    <citation type="submission" date="2018-08" db="EMBL/GenBank/DDBJ databases">
        <title>The multiple taxonomic identification of Sphingomonas gilva.</title>
        <authorList>
            <person name="Zhu D."/>
            <person name="Zheng S."/>
        </authorList>
    </citation>
    <scope>NUCLEOTIDE SEQUENCE [LARGE SCALE GENOMIC DNA]</scope>
    <source>
        <strain evidence="2 3">ZDH117</strain>
    </source>
</reference>
<evidence type="ECO:0000313" key="3">
    <source>
        <dbReference type="Proteomes" id="UP000266693"/>
    </source>
</evidence>
<accession>A0A396RPK4</accession>
<protein>
    <submittedName>
        <fullName evidence="2">Glyoxalase</fullName>
    </submittedName>
</protein>
<dbReference type="PANTHER" id="PTHR34109:SF1">
    <property type="entry name" value="VOC DOMAIN-CONTAINING PROTEIN"/>
    <property type="match status" value="1"/>
</dbReference>
<proteinExistence type="predicted"/>
<name>A0A396RPK4_9SPHN</name>
<dbReference type="EMBL" id="QWLV01000003">
    <property type="protein sequence ID" value="RHW17756.1"/>
    <property type="molecule type" value="Genomic_DNA"/>
</dbReference>
<dbReference type="PROSITE" id="PS51819">
    <property type="entry name" value="VOC"/>
    <property type="match status" value="1"/>
</dbReference>
<evidence type="ECO:0000259" key="1">
    <source>
        <dbReference type="PROSITE" id="PS51819"/>
    </source>
</evidence>
<evidence type="ECO:0000313" key="2">
    <source>
        <dbReference type="EMBL" id="RHW17756.1"/>
    </source>
</evidence>
<dbReference type="InterPro" id="IPR029068">
    <property type="entry name" value="Glyas_Bleomycin-R_OHBP_Dase"/>
</dbReference>